<gene>
    <name evidence="7" type="ORF">FEM03_23075</name>
</gene>
<dbReference type="GO" id="GO:0016987">
    <property type="term" value="F:sigma factor activity"/>
    <property type="evidence" value="ECO:0007669"/>
    <property type="project" value="UniProtKB-KW"/>
</dbReference>
<dbReference type="InterPro" id="IPR036388">
    <property type="entry name" value="WH-like_DNA-bd_sf"/>
</dbReference>
<dbReference type="RefSeq" id="WP_138088680.1">
    <property type="nucleotide sequence ID" value="NZ_VAUV01000026.1"/>
</dbReference>
<feature type="domain" description="RNA polymerase sigma factor 70 region 4 type 2" evidence="6">
    <location>
        <begin position="108"/>
        <end position="155"/>
    </location>
</feature>
<proteinExistence type="inferred from homology"/>
<dbReference type="PANTHER" id="PTHR43133:SF51">
    <property type="entry name" value="RNA POLYMERASE SIGMA FACTOR"/>
    <property type="match status" value="1"/>
</dbReference>
<keyword evidence="4" id="KW-0804">Transcription</keyword>
<sequence>MPLDPETILRHLYAARHRLSAAAWLVVRDAHAAEDIFQNVALKSVTREVSFEHEGALLSWATVSARREAIDWQRKRKPESLGLEPDVLDRLDHEWQSKSNVPEGPRMEALRECLNAVPMNSRRLLELRYFDGRPCQEVAETLGAGLEAVYQRLSRLHRQLKQCVDQRLSHS</sequence>
<keyword evidence="8" id="KW-1185">Reference proteome</keyword>
<dbReference type="GO" id="GO:0006352">
    <property type="term" value="P:DNA-templated transcription initiation"/>
    <property type="evidence" value="ECO:0007669"/>
    <property type="project" value="InterPro"/>
</dbReference>
<dbReference type="InterPro" id="IPR039425">
    <property type="entry name" value="RNA_pol_sigma-70-like"/>
</dbReference>
<name>A0A5R8K7R4_9BACT</name>
<keyword evidence="3" id="KW-0731">Sigma factor</keyword>
<feature type="domain" description="RNA polymerase sigma-70 region 2" evidence="5">
    <location>
        <begin position="17"/>
        <end position="77"/>
    </location>
</feature>
<keyword evidence="2" id="KW-0805">Transcription regulation</keyword>
<dbReference type="AlphaFoldDB" id="A0A5R8K7R4"/>
<comment type="similarity">
    <text evidence="1">Belongs to the sigma-70 factor family. ECF subfamily.</text>
</comment>
<dbReference type="Gene3D" id="1.10.1740.10">
    <property type="match status" value="1"/>
</dbReference>
<dbReference type="InterPro" id="IPR013325">
    <property type="entry name" value="RNA_pol_sigma_r2"/>
</dbReference>
<dbReference type="Gene3D" id="1.10.10.10">
    <property type="entry name" value="Winged helix-like DNA-binding domain superfamily/Winged helix DNA-binding domain"/>
    <property type="match status" value="1"/>
</dbReference>
<evidence type="ECO:0000256" key="3">
    <source>
        <dbReference type="ARBA" id="ARBA00023082"/>
    </source>
</evidence>
<dbReference type="InterPro" id="IPR014284">
    <property type="entry name" value="RNA_pol_sigma-70_dom"/>
</dbReference>
<dbReference type="GO" id="GO:0003677">
    <property type="term" value="F:DNA binding"/>
    <property type="evidence" value="ECO:0007669"/>
    <property type="project" value="InterPro"/>
</dbReference>
<dbReference type="NCBIfam" id="TIGR02937">
    <property type="entry name" value="sigma70-ECF"/>
    <property type="match status" value="1"/>
</dbReference>
<evidence type="ECO:0000259" key="6">
    <source>
        <dbReference type="Pfam" id="PF08281"/>
    </source>
</evidence>
<dbReference type="SUPFAM" id="SSF88659">
    <property type="entry name" value="Sigma3 and sigma4 domains of RNA polymerase sigma factors"/>
    <property type="match status" value="1"/>
</dbReference>
<evidence type="ECO:0000313" key="8">
    <source>
        <dbReference type="Proteomes" id="UP000306196"/>
    </source>
</evidence>
<evidence type="ECO:0000256" key="2">
    <source>
        <dbReference type="ARBA" id="ARBA00023015"/>
    </source>
</evidence>
<dbReference type="Pfam" id="PF08281">
    <property type="entry name" value="Sigma70_r4_2"/>
    <property type="match status" value="1"/>
</dbReference>
<dbReference type="Pfam" id="PF04542">
    <property type="entry name" value="Sigma70_r2"/>
    <property type="match status" value="1"/>
</dbReference>
<evidence type="ECO:0000256" key="4">
    <source>
        <dbReference type="ARBA" id="ARBA00023163"/>
    </source>
</evidence>
<dbReference type="InterPro" id="IPR013249">
    <property type="entry name" value="RNA_pol_sigma70_r4_t2"/>
</dbReference>
<comment type="caution">
    <text evidence="7">The sequence shown here is derived from an EMBL/GenBank/DDBJ whole genome shotgun (WGS) entry which is preliminary data.</text>
</comment>
<dbReference type="PANTHER" id="PTHR43133">
    <property type="entry name" value="RNA POLYMERASE ECF-TYPE SIGMA FACTO"/>
    <property type="match status" value="1"/>
</dbReference>
<reference evidence="7 8" key="1">
    <citation type="submission" date="2019-05" db="EMBL/GenBank/DDBJ databases">
        <title>Verrucobacter flavum gen. nov., sp. nov. a new member of the family Verrucomicrobiaceae.</title>
        <authorList>
            <person name="Szuroczki S."/>
            <person name="Abbaszade G."/>
            <person name="Szabo A."/>
            <person name="Felfoldi T."/>
            <person name="Schumann P."/>
            <person name="Boka K."/>
            <person name="Keki Z."/>
            <person name="Toumi M."/>
            <person name="Toth E."/>
        </authorList>
    </citation>
    <scope>NUCLEOTIDE SEQUENCE [LARGE SCALE GENOMIC DNA]</scope>
    <source>
        <strain evidence="7 8">MG-N-17</strain>
    </source>
</reference>
<dbReference type="InterPro" id="IPR013324">
    <property type="entry name" value="RNA_pol_sigma_r3/r4-like"/>
</dbReference>
<dbReference type="Proteomes" id="UP000306196">
    <property type="component" value="Unassembled WGS sequence"/>
</dbReference>
<organism evidence="7 8">
    <name type="scientific">Phragmitibacter flavus</name>
    <dbReference type="NCBI Taxonomy" id="2576071"/>
    <lineage>
        <taxon>Bacteria</taxon>
        <taxon>Pseudomonadati</taxon>
        <taxon>Verrucomicrobiota</taxon>
        <taxon>Verrucomicrobiia</taxon>
        <taxon>Verrucomicrobiales</taxon>
        <taxon>Verrucomicrobiaceae</taxon>
        <taxon>Phragmitibacter</taxon>
    </lineage>
</organism>
<dbReference type="InterPro" id="IPR007627">
    <property type="entry name" value="RNA_pol_sigma70_r2"/>
</dbReference>
<evidence type="ECO:0000259" key="5">
    <source>
        <dbReference type="Pfam" id="PF04542"/>
    </source>
</evidence>
<dbReference type="SUPFAM" id="SSF88946">
    <property type="entry name" value="Sigma2 domain of RNA polymerase sigma factors"/>
    <property type="match status" value="1"/>
</dbReference>
<evidence type="ECO:0000313" key="7">
    <source>
        <dbReference type="EMBL" id="TLD68388.1"/>
    </source>
</evidence>
<dbReference type="EMBL" id="VAUV01000026">
    <property type="protein sequence ID" value="TLD68388.1"/>
    <property type="molecule type" value="Genomic_DNA"/>
</dbReference>
<evidence type="ECO:0000256" key="1">
    <source>
        <dbReference type="ARBA" id="ARBA00010641"/>
    </source>
</evidence>
<protein>
    <submittedName>
        <fullName evidence="7">Sigma-70 family RNA polymerase sigma factor</fullName>
    </submittedName>
</protein>
<accession>A0A5R8K7R4</accession>
<dbReference type="OrthoDB" id="9782108at2"/>